<accession>A0A0M3IL35</accession>
<reference evidence="2" key="1">
    <citation type="submission" date="2017-02" db="UniProtKB">
        <authorList>
            <consortium name="WormBaseParasite"/>
        </authorList>
    </citation>
    <scope>IDENTIFICATION</scope>
</reference>
<dbReference type="Proteomes" id="UP000036681">
    <property type="component" value="Unplaced"/>
</dbReference>
<name>A0A0M3IL35_ASCLU</name>
<dbReference type="AlphaFoldDB" id="A0A0M3IL35"/>
<dbReference type="WBParaSite" id="ALUE_0001946301-mRNA-1">
    <property type="protein sequence ID" value="ALUE_0001946301-mRNA-1"/>
    <property type="gene ID" value="ALUE_0001946301"/>
</dbReference>
<protein>
    <submittedName>
        <fullName evidence="2">Oxidored_FMN domain-containing protein</fullName>
    </submittedName>
</protein>
<evidence type="ECO:0000313" key="2">
    <source>
        <dbReference type="WBParaSite" id="ALUE_0001946301-mRNA-1"/>
    </source>
</evidence>
<evidence type="ECO:0000313" key="1">
    <source>
        <dbReference type="Proteomes" id="UP000036681"/>
    </source>
</evidence>
<keyword evidence="1" id="KW-1185">Reference proteome</keyword>
<organism evidence="1 2">
    <name type="scientific">Ascaris lumbricoides</name>
    <name type="common">Giant roundworm</name>
    <dbReference type="NCBI Taxonomy" id="6252"/>
    <lineage>
        <taxon>Eukaryota</taxon>
        <taxon>Metazoa</taxon>
        <taxon>Ecdysozoa</taxon>
        <taxon>Nematoda</taxon>
        <taxon>Chromadorea</taxon>
        <taxon>Rhabditida</taxon>
        <taxon>Spirurina</taxon>
        <taxon>Ascaridomorpha</taxon>
        <taxon>Ascaridoidea</taxon>
        <taxon>Ascarididae</taxon>
        <taxon>Ascaris</taxon>
    </lineage>
</organism>
<proteinExistence type="predicted"/>
<sequence>MPMERLYRSEELLLLLEELAALEVAVLCGNAGCVLGGAENIHETKSPKIYSGILEPYSIARDAAVVYWEVVG</sequence>